<name>A0A8S5NDS9_9CAUD</name>
<evidence type="ECO:0000313" key="2">
    <source>
        <dbReference type="EMBL" id="DAD92620.1"/>
    </source>
</evidence>
<protein>
    <submittedName>
        <fullName evidence="2">Nucleotide modification associated domain 1</fullName>
    </submittedName>
</protein>
<accession>A0A8S5NDS9</accession>
<dbReference type="EMBL" id="BK015141">
    <property type="protein sequence ID" value="DAD92620.1"/>
    <property type="molecule type" value="Genomic_DNA"/>
</dbReference>
<reference evidence="2" key="1">
    <citation type="journal article" date="2021" name="Proc. Natl. Acad. Sci. U.S.A.">
        <title>A Catalog of Tens of Thousands of Viruses from Human Metagenomes Reveals Hidden Associations with Chronic Diseases.</title>
        <authorList>
            <person name="Tisza M.J."/>
            <person name="Buck C.B."/>
        </authorList>
    </citation>
    <scope>NUCLEOTIDE SEQUENCE</scope>
    <source>
        <strain evidence="2">Ct9JD14</strain>
    </source>
</reference>
<proteinExistence type="predicted"/>
<feature type="domain" description="Nucleotide modification associated" evidence="1">
    <location>
        <begin position="29"/>
        <end position="94"/>
    </location>
</feature>
<sequence length="102" mass="11748">MAEAYICSLSKVQRHAEICKEINRLYEQKNHDYGDSFHQTFVEEGMAMARIRLGDKLSRFKTLSRGCEQKVNDESIRDTLIDLANYAIMTVLEMEVAEDVAD</sequence>
<dbReference type="Pfam" id="PF07659">
    <property type="entry name" value="DUF1599"/>
    <property type="match status" value="1"/>
</dbReference>
<organism evidence="2">
    <name type="scientific">Siphoviridae sp. ct9JD14</name>
    <dbReference type="NCBI Taxonomy" id="2826175"/>
    <lineage>
        <taxon>Viruses</taxon>
        <taxon>Duplodnaviria</taxon>
        <taxon>Heunggongvirae</taxon>
        <taxon>Uroviricota</taxon>
        <taxon>Caudoviricetes</taxon>
    </lineage>
</organism>
<evidence type="ECO:0000259" key="1">
    <source>
        <dbReference type="Pfam" id="PF07659"/>
    </source>
</evidence>
<dbReference type="InterPro" id="IPR011630">
    <property type="entry name" value="DUF1599"/>
</dbReference>